<dbReference type="GO" id="GO:0030170">
    <property type="term" value="F:pyridoxal phosphate binding"/>
    <property type="evidence" value="ECO:0007669"/>
    <property type="project" value="InterPro"/>
</dbReference>
<dbReference type="InterPro" id="IPR015421">
    <property type="entry name" value="PyrdxlP-dep_Trfase_major"/>
</dbReference>
<dbReference type="AlphaFoldDB" id="A0A2N5NMH6"/>
<name>A0A2N5NMH6_MEDGN</name>
<comment type="cofactor">
    <cofactor evidence="1">
        <name>pyridoxal 5'-phosphate</name>
        <dbReference type="ChEBI" id="CHEBI:597326"/>
    </cofactor>
</comment>
<protein>
    <submittedName>
        <fullName evidence="5">LL-diaminopimelate aminotransferase</fullName>
    </submittedName>
</protein>
<dbReference type="EMBL" id="NIHM01000001">
    <property type="protein sequence ID" value="PLT58112.1"/>
    <property type="molecule type" value="Genomic_DNA"/>
</dbReference>
<keyword evidence="2 5" id="KW-0032">Aminotransferase</keyword>
<feature type="domain" description="Aminotransferase class I/classII large" evidence="4">
    <location>
        <begin position="34"/>
        <end position="372"/>
    </location>
</feature>
<evidence type="ECO:0000256" key="3">
    <source>
        <dbReference type="ARBA" id="ARBA00022679"/>
    </source>
</evidence>
<dbReference type="PANTHER" id="PTHR42832:SF3">
    <property type="entry name" value="L-GLUTAMINE--4-(METHYLSULFANYL)-2-OXOBUTANOATE AMINOTRANSFERASE"/>
    <property type="match status" value="1"/>
</dbReference>
<dbReference type="SUPFAM" id="SSF53383">
    <property type="entry name" value="PLP-dependent transferases"/>
    <property type="match status" value="1"/>
</dbReference>
<dbReference type="Gene3D" id="3.40.640.10">
    <property type="entry name" value="Type I PLP-dependent aspartate aminotransferase-like (Major domain)"/>
    <property type="match status" value="1"/>
</dbReference>
<evidence type="ECO:0000313" key="6">
    <source>
        <dbReference type="Proteomes" id="UP000234849"/>
    </source>
</evidence>
<dbReference type="Pfam" id="PF00155">
    <property type="entry name" value="Aminotran_1_2"/>
    <property type="match status" value="1"/>
</dbReference>
<gene>
    <name evidence="5" type="ORF">CDL18_00550</name>
</gene>
<dbReference type="Proteomes" id="UP000234849">
    <property type="component" value="Unassembled WGS sequence"/>
</dbReference>
<evidence type="ECO:0000313" key="5">
    <source>
        <dbReference type="EMBL" id="PLT58112.1"/>
    </source>
</evidence>
<reference evidence="5 6" key="1">
    <citation type="journal article" date="2017" name="Genome Med.">
        <title>A novel Ruminococcus gnavus clade enriched in inflammatory bowel disease patients.</title>
        <authorList>
            <person name="Hall A.B."/>
            <person name="Yassour M."/>
            <person name="Sauk J."/>
            <person name="Garner A."/>
            <person name="Jiang X."/>
            <person name="Arthur T."/>
            <person name="Lagoudas G.K."/>
            <person name="Vatanen T."/>
            <person name="Fornelos N."/>
            <person name="Wilson R."/>
            <person name="Bertha M."/>
            <person name="Cohen M."/>
            <person name="Garber J."/>
            <person name="Khalili H."/>
            <person name="Gevers D."/>
            <person name="Ananthakrishnan A.N."/>
            <person name="Kugathasan S."/>
            <person name="Lander E.S."/>
            <person name="Blainey P."/>
            <person name="Vlamakis H."/>
            <person name="Xavier R.J."/>
            <person name="Huttenhower C."/>
        </authorList>
    </citation>
    <scope>NUCLEOTIDE SEQUENCE [LARGE SCALE GENOMIC DNA]</scope>
    <source>
        <strain evidence="5 6">RJX1118</strain>
    </source>
</reference>
<dbReference type="RefSeq" id="WP_101878921.1">
    <property type="nucleotide sequence ID" value="NZ_NIHM01000001.1"/>
</dbReference>
<dbReference type="InterPro" id="IPR004839">
    <property type="entry name" value="Aminotransferase_I/II_large"/>
</dbReference>
<evidence type="ECO:0000256" key="1">
    <source>
        <dbReference type="ARBA" id="ARBA00001933"/>
    </source>
</evidence>
<comment type="caution">
    <text evidence="5">The sequence shown here is derived from an EMBL/GenBank/DDBJ whole genome shotgun (WGS) entry which is preliminary data.</text>
</comment>
<dbReference type="PANTHER" id="PTHR42832">
    <property type="entry name" value="AMINO ACID AMINOTRANSFERASE"/>
    <property type="match status" value="1"/>
</dbReference>
<dbReference type="GO" id="GO:0008483">
    <property type="term" value="F:transaminase activity"/>
    <property type="evidence" value="ECO:0007669"/>
    <property type="project" value="UniProtKB-KW"/>
</dbReference>
<dbReference type="InterPro" id="IPR015422">
    <property type="entry name" value="PyrdxlP-dep_Trfase_small"/>
</dbReference>
<dbReference type="InterPro" id="IPR050881">
    <property type="entry name" value="LL-DAP_aminotransferase"/>
</dbReference>
<evidence type="ECO:0000259" key="4">
    <source>
        <dbReference type="Pfam" id="PF00155"/>
    </source>
</evidence>
<dbReference type="CDD" id="cd00609">
    <property type="entry name" value="AAT_like"/>
    <property type="match status" value="1"/>
</dbReference>
<accession>A0A2N5NMH6</accession>
<dbReference type="Gene3D" id="3.90.1150.10">
    <property type="entry name" value="Aspartate Aminotransferase, domain 1"/>
    <property type="match status" value="1"/>
</dbReference>
<evidence type="ECO:0000256" key="2">
    <source>
        <dbReference type="ARBA" id="ARBA00022576"/>
    </source>
</evidence>
<organism evidence="5 6">
    <name type="scientific">Mediterraneibacter gnavus</name>
    <name type="common">Ruminococcus gnavus</name>
    <dbReference type="NCBI Taxonomy" id="33038"/>
    <lineage>
        <taxon>Bacteria</taxon>
        <taxon>Bacillati</taxon>
        <taxon>Bacillota</taxon>
        <taxon>Clostridia</taxon>
        <taxon>Lachnospirales</taxon>
        <taxon>Lachnospiraceae</taxon>
        <taxon>Mediterraneibacter</taxon>
    </lineage>
</organism>
<sequence length="391" mass="43778">MQKIQFSKMVNQFQPGIFTALNEKKEEMIRAGRKVFNLSVGTPDFQPAPHVMKVLSEACQDPENYKYALADLPELLEAVQYRYAHRFGVQIETDEIMSVYGSQEGMAHIGMALCDPGDTILVPNPGYPLFAMSGIMAGANVEYYEIREENGYLPDLKHISEEVLTRTKYMVVSYPLNPVCVCAPDEFYEELIAFAKKHNILIIHDNAYSDIIFTRKQGRSFLSFEGAKEVGVEFYSLSKSYNLTGARISFVVGNKAIIEKFKILRSQIDYGIFLPIQKAAIAALTGPDDFIEQQRQQYAKRNQALCGGLRRIGWNVPDSQGTMFVWAKIPEGYASSFEFCMQLVEKTGLLVTPGSAFGSAGEGYVRMALVADLPVIAEILEVLEQSEIFKA</sequence>
<dbReference type="InterPro" id="IPR015424">
    <property type="entry name" value="PyrdxlP-dep_Trfase"/>
</dbReference>
<keyword evidence="3 5" id="KW-0808">Transferase</keyword>
<proteinExistence type="predicted"/>